<dbReference type="EMBL" id="MU825426">
    <property type="protein sequence ID" value="KAJ7389664.1"/>
    <property type="molecule type" value="Genomic_DNA"/>
</dbReference>
<dbReference type="Gene3D" id="2.40.10.480">
    <property type="match status" value="1"/>
</dbReference>
<feature type="domain" description="AMP-dependent synthetase/ligase" evidence="2">
    <location>
        <begin position="8"/>
        <end position="398"/>
    </location>
</feature>
<dbReference type="InterPro" id="IPR052091">
    <property type="entry name" value="Beta-ala_Activ/Resist"/>
</dbReference>
<dbReference type="PROSITE" id="PS00012">
    <property type="entry name" value="PHOSPHOPANTETHEINE"/>
    <property type="match status" value="1"/>
</dbReference>
<dbReference type="SUPFAM" id="SSF56801">
    <property type="entry name" value="Acetyl-CoA synthetase-like"/>
    <property type="match status" value="1"/>
</dbReference>
<name>A0A9X0A117_9CNID</name>
<dbReference type="InterPro" id="IPR018391">
    <property type="entry name" value="PQQ_b-propeller_rpt"/>
</dbReference>
<organism evidence="4 5">
    <name type="scientific">Desmophyllum pertusum</name>
    <dbReference type="NCBI Taxonomy" id="174260"/>
    <lineage>
        <taxon>Eukaryota</taxon>
        <taxon>Metazoa</taxon>
        <taxon>Cnidaria</taxon>
        <taxon>Anthozoa</taxon>
        <taxon>Hexacorallia</taxon>
        <taxon>Scleractinia</taxon>
        <taxon>Caryophylliina</taxon>
        <taxon>Caryophylliidae</taxon>
        <taxon>Desmophyllum</taxon>
    </lineage>
</organism>
<dbReference type="AlphaFoldDB" id="A0A9X0A117"/>
<comment type="caution">
    <text evidence="4">The sequence shown here is derived from an EMBL/GenBank/DDBJ whole genome shotgun (WGS) entry which is preliminary data.</text>
</comment>
<feature type="domain" description="Pyrrolo-quinoline quinone repeat" evidence="3">
    <location>
        <begin position="900"/>
        <end position="1240"/>
    </location>
</feature>
<proteinExistence type="predicted"/>
<protein>
    <submittedName>
        <fullName evidence="4">Uncharacterized protein</fullName>
    </submittedName>
</protein>
<dbReference type="OrthoDB" id="408177at2759"/>
<dbReference type="GO" id="GO:0043041">
    <property type="term" value="P:amino acid activation for nonribosomal peptide biosynthetic process"/>
    <property type="evidence" value="ECO:0007669"/>
    <property type="project" value="TreeGrafter"/>
</dbReference>
<evidence type="ECO:0000259" key="3">
    <source>
        <dbReference type="Pfam" id="PF13570"/>
    </source>
</evidence>
<dbReference type="Pfam" id="PF00501">
    <property type="entry name" value="AMP-binding"/>
    <property type="match status" value="1"/>
</dbReference>
<dbReference type="Gene3D" id="2.130.10.10">
    <property type="entry name" value="YVTN repeat-like/Quinoprotein amine dehydrogenase"/>
    <property type="match status" value="2"/>
</dbReference>
<gene>
    <name evidence="4" type="ORF">OS493_029548</name>
</gene>
<dbReference type="SMART" id="SM00564">
    <property type="entry name" value="PQQ"/>
    <property type="match status" value="6"/>
</dbReference>
<evidence type="ECO:0000313" key="5">
    <source>
        <dbReference type="Proteomes" id="UP001163046"/>
    </source>
</evidence>
<dbReference type="PANTHER" id="PTHR44394:SF1">
    <property type="entry name" value="BETA-ALANINE-ACTIVATING ENZYME"/>
    <property type="match status" value="1"/>
</dbReference>
<dbReference type="InterPro" id="IPR002372">
    <property type="entry name" value="PQQ_rpt_dom"/>
</dbReference>
<dbReference type="InterPro" id="IPR042099">
    <property type="entry name" value="ANL_N_sf"/>
</dbReference>
<sequence>MVTLNSMFEETSQCYAKNIAVTFNSGIAKEHATYEELDIQASKVADFLGTLCKGQEIIGIYSKQSIGLVACILGILKCQSCFAPIDLNWPPQMICKFLLKLNISLVLVDNTLLEVFQKWKIHLPSDCKVELIRNQALDANGFSLVRTLFEVKGDIVNIDCLCLAYAMQTSGTTGEAKAVKVPHTCIASNITDLRNVFQVTSDDVMFLASPYTFDPFIVQMFITFSAGARLVILPDSIKMVPSKLCRVLFDEEMVTILQPTPSLMHHIGQDLIQAKVLSNGSSLRVLAFGGESCPTLSTLRQWRPPQSNTSMYNLYGITEVSCWASWYHIPDDALLMEGETGACHVNLSSEHEDLEDYLVDLVNDVPLGLPLLDTVMEVRDENGKLVQEGMGQIYIGGSDRVCLIGDETSLAAGTIRATGDWAYVKDRCIWFCGRRDRQIKRMGKRINLDWIERQITDKLESACSLVLEKTSNHSRLHLFVVDKSLSFNNKKLTSLKCDLLNLLPVDARPDCVHVVSNLPMTAHGKIDRGSLLAGAQKTSKLGDMSTREFLERTWNEVLEVNEAKTAQNAFSSSSSEFVGKQPGNFHEINTNDVKADNMFIASGGSSLNAIRLADLIESFVTKRKKTSVDLSELLDIILSKPFNALCKYVDSRLTGTDKREDLDAMEIHPGHIDVDSSGSDTLDATTDLRDSTKEQRITTLTCENHVEDEEKMRANALPSKMKAQDRKCIGNNPKTKADEEENEDIVSSWQVPILPVKRKSLSLGDGVSLQDKKAARGNTIIQCSDQNDDLNEDELFDLSEMESCFCSVHRRNQSTVCKLCEYSTLNTTSHVQSKAQTFPSHQTYVQAVTSSLTGKIPHQALASLEHVKAPGTCVANQEMRNINNSEENVSITCQWRTCLYKCIDASPLVVYAPGRSEGEVFIGSHGHVFMCISLSDGKVRWESRVGDRIESSAALSICGTFVIVGCYDGKVYVFNRLTGETFWTFQTDAAVKSSPCVDPQTGVAWVGSHDHHLYALDVTNKQCICAIDCGGGSCFSSPCISTELHVVFIATLTGRLLAVDAAEHTILWSQQCPKPVFASPLLTPTGVVCACVDGFVYCFDFHGNKLWRYQTHASVFCSPTYIDAGYIVFGSHDRCVYCLSLNGELQWSFTTDGQVYSSPFVAELNACNTTRHTTCLDKRDSQIAAVFILSTVGTLYVLDLYSGVLLASYSLPGEVFSSPVVVDNRVLIGCRNDYLYSLEISSKLK</sequence>
<evidence type="ECO:0000256" key="1">
    <source>
        <dbReference type="SAM" id="MobiDB-lite"/>
    </source>
</evidence>
<dbReference type="SUPFAM" id="SSF50998">
    <property type="entry name" value="Quinoprotein alcohol dehydrogenase-like"/>
    <property type="match status" value="1"/>
</dbReference>
<dbReference type="Gene3D" id="3.40.50.12780">
    <property type="entry name" value="N-terminal domain of ligase-like"/>
    <property type="match status" value="1"/>
</dbReference>
<evidence type="ECO:0000313" key="4">
    <source>
        <dbReference type="EMBL" id="KAJ7389664.1"/>
    </source>
</evidence>
<dbReference type="Proteomes" id="UP001163046">
    <property type="component" value="Unassembled WGS sequence"/>
</dbReference>
<dbReference type="InterPro" id="IPR000873">
    <property type="entry name" value="AMP-dep_synth/lig_dom"/>
</dbReference>
<dbReference type="Gene3D" id="3.30.300.30">
    <property type="match status" value="1"/>
</dbReference>
<accession>A0A9X0A117</accession>
<evidence type="ECO:0000259" key="2">
    <source>
        <dbReference type="Pfam" id="PF00501"/>
    </source>
</evidence>
<dbReference type="InterPro" id="IPR011047">
    <property type="entry name" value="Quinoprotein_ADH-like_sf"/>
</dbReference>
<dbReference type="Pfam" id="PF13570">
    <property type="entry name" value="Beta-prop_ACSF4"/>
    <property type="match status" value="1"/>
</dbReference>
<feature type="region of interest" description="Disordered" evidence="1">
    <location>
        <begin position="718"/>
        <end position="743"/>
    </location>
</feature>
<dbReference type="InterPro" id="IPR006162">
    <property type="entry name" value="Ppantetheine_attach_site"/>
</dbReference>
<reference evidence="4" key="1">
    <citation type="submission" date="2023-01" db="EMBL/GenBank/DDBJ databases">
        <title>Genome assembly of the deep-sea coral Lophelia pertusa.</title>
        <authorList>
            <person name="Herrera S."/>
            <person name="Cordes E."/>
        </authorList>
    </citation>
    <scope>NUCLEOTIDE SEQUENCE</scope>
    <source>
        <strain evidence="4">USNM1676648</strain>
        <tissue evidence="4">Polyp</tissue>
    </source>
</reference>
<keyword evidence="5" id="KW-1185">Reference proteome</keyword>
<dbReference type="InterPro" id="IPR045851">
    <property type="entry name" value="AMP-bd_C_sf"/>
</dbReference>
<dbReference type="InterPro" id="IPR015943">
    <property type="entry name" value="WD40/YVTN_repeat-like_dom_sf"/>
</dbReference>
<dbReference type="PANTHER" id="PTHR44394">
    <property type="entry name" value="BETA-ALANINE-ACTIVATING ENZYME"/>
    <property type="match status" value="1"/>
</dbReference>